<name>A0A0C3ECZ1_9VIBR</name>
<dbReference type="AlphaFoldDB" id="A0A0C3ECZ1"/>
<evidence type="ECO:0008006" key="3">
    <source>
        <dbReference type="Google" id="ProtNLM"/>
    </source>
</evidence>
<keyword evidence="2" id="KW-1185">Reference proteome</keyword>
<dbReference type="Proteomes" id="UP000031977">
    <property type="component" value="Unassembled WGS sequence"/>
</dbReference>
<proteinExistence type="predicted"/>
<evidence type="ECO:0000313" key="2">
    <source>
        <dbReference type="Proteomes" id="UP000031977"/>
    </source>
</evidence>
<sequence>MKSFSVPEPLRHVLGTYPNAEEIKEAAKGGDSAKHAIARQWLSEGIPYAFKDCPGVYESLRTWIAMRLDIDPKDVNLTGSARLGQSLAPSKLGKQFDSTSDLDIFIVSPNLFGNLKNDFFSWSDDVDSGYIKPSNDRQSRFWSDNLSRCPKTIARGFIDVHMIPNLNQYDTAQRIAQTLYLMTEKLAVTKGAPPIKKASIRCYESWESYVRQVSLSL</sequence>
<protein>
    <recommendedName>
        <fullName evidence="3">Nucleotidyltransferase</fullName>
    </recommendedName>
</protein>
<dbReference type="EMBL" id="JXOK01000006">
    <property type="protein sequence ID" value="KIN12303.1"/>
    <property type="molecule type" value="Genomic_DNA"/>
</dbReference>
<comment type="caution">
    <text evidence="1">The sequence shown here is derived from an EMBL/GenBank/DDBJ whole genome shotgun (WGS) entry which is preliminary data.</text>
</comment>
<reference evidence="1 2" key="1">
    <citation type="submission" date="2015-01" db="EMBL/GenBank/DDBJ databases">
        <title>Draft genome of Vibrio mytili type strain CAIM 528.</title>
        <authorList>
            <person name="Gonzalez-Castillo A."/>
            <person name="Gomez-Gil B."/>
            <person name="Enciso-Ibarra J."/>
        </authorList>
    </citation>
    <scope>NUCLEOTIDE SEQUENCE [LARGE SCALE GENOMIC DNA]</scope>
    <source>
        <strain evidence="1 2">CAIM 528</strain>
    </source>
</reference>
<evidence type="ECO:0000313" key="1">
    <source>
        <dbReference type="EMBL" id="KIN12303.1"/>
    </source>
</evidence>
<organism evidence="1 2">
    <name type="scientific">Vibrio mytili</name>
    <dbReference type="NCBI Taxonomy" id="50718"/>
    <lineage>
        <taxon>Bacteria</taxon>
        <taxon>Pseudomonadati</taxon>
        <taxon>Pseudomonadota</taxon>
        <taxon>Gammaproteobacteria</taxon>
        <taxon>Vibrionales</taxon>
        <taxon>Vibrionaceae</taxon>
        <taxon>Vibrio</taxon>
    </lineage>
</organism>
<accession>A0A0C3ECZ1</accession>
<gene>
    <name evidence="1" type="ORF">SU60_02780</name>
</gene>